<dbReference type="OrthoDB" id="2893324at2759"/>
<evidence type="ECO:0008006" key="3">
    <source>
        <dbReference type="Google" id="ProtNLM"/>
    </source>
</evidence>
<evidence type="ECO:0000313" key="1">
    <source>
        <dbReference type="EMBL" id="KAF2654050.1"/>
    </source>
</evidence>
<dbReference type="InterPro" id="IPR039470">
    <property type="entry name" value="Nuc_deoxyri_tr2"/>
</dbReference>
<protein>
    <recommendedName>
        <fullName evidence="3">Nucleoside 2-deoxyribosyltransferase domain-containing protein</fullName>
    </recommendedName>
</protein>
<dbReference type="AlphaFoldDB" id="A0A6A6T2R9"/>
<proteinExistence type="predicted"/>
<reference evidence="1" key="1">
    <citation type="journal article" date="2020" name="Stud. Mycol.">
        <title>101 Dothideomycetes genomes: a test case for predicting lifestyles and emergence of pathogens.</title>
        <authorList>
            <person name="Haridas S."/>
            <person name="Albert R."/>
            <person name="Binder M."/>
            <person name="Bloem J."/>
            <person name="Labutti K."/>
            <person name="Salamov A."/>
            <person name="Andreopoulos B."/>
            <person name="Baker S."/>
            <person name="Barry K."/>
            <person name="Bills G."/>
            <person name="Bluhm B."/>
            <person name="Cannon C."/>
            <person name="Castanera R."/>
            <person name="Culley D."/>
            <person name="Daum C."/>
            <person name="Ezra D."/>
            <person name="Gonzalez J."/>
            <person name="Henrissat B."/>
            <person name="Kuo A."/>
            <person name="Liang C."/>
            <person name="Lipzen A."/>
            <person name="Lutzoni F."/>
            <person name="Magnuson J."/>
            <person name="Mondo S."/>
            <person name="Nolan M."/>
            <person name="Ohm R."/>
            <person name="Pangilinan J."/>
            <person name="Park H.-J."/>
            <person name="Ramirez L."/>
            <person name="Alfaro M."/>
            <person name="Sun H."/>
            <person name="Tritt A."/>
            <person name="Yoshinaga Y."/>
            <person name="Zwiers L.-H."/>
            <person name="Turgeon B."/>
            <person name="Goodwin S."/>
            <person name="Spatafora J."/>
            <person name="Crous P."/>
            <person name="Grigoriev I."/>
        </authorList>
    </citation>
    <scope>NUCLEOTIDE SEQUENCE</scope>
    <source>
        <strain evidence="1">CBS 122681</strain>
    </source>
</reference>
<dbReference type="Gene3D" id="3.40.50.450">
    <property type="match status" value="1"/>
</dbReference>
<name>A0A6A6T2R9_9PLEO</name>
<gene>
    <name evidence="1" type="ORF">K491DRAFT_717459</name>
</gene>
<sequence>MSESESKAVVYKPPARPTITTPSIILYGNMQKGAPINWRTHLATSLASYPVAILDPTRDDWDNSWIESPTFPKFREQIEWEMDYANVADVIVFQFAPGTDAPVSLLELGLYVGSEMTRGKVVVCCLEGYTKRGNVQMVCERYGVEVVESLEGLVDVVVGRLRGL</sequence>
<evidence type="ECO:0000313" key="2">
    <source>
        <dbReference type="Proteomes" id="UP000799324"/>
    </source>
</evidence>
<organism evidence="1 2">
    <name type="scientific">Lophiostoma macrostomum CBS 122681</name>
    <dbReference type="NCBI Taxonomy" id="1314788"/>
    <lineage>
        <taxon>Eukaryota</taxon>
        <taxon>Fungi</taxon>
        <taxon>Dikarya</taxon>
        <taxon>Ascomycota</taxon>
        <taxon>Pezizomycotina</taxon>
        <taxon>Dothideomycetes</taxon>
        <taxon>Pleosporomycetidae</taxon>
        <taxon>Pleosporales</taxon>
        <taxon>Lophiostomataceae</taxon>
        <taxon>Lophiostoma</taxon>
    </lineage>
</organism>
<dbReference type="Pfam" id="PF15891">
    <property type="entry name" value="Nuc_deoxyri_tr2"/>
    <property type="match status" value="1"/>
</dbReference>
<keyword evidence="2" id="KW-1185">Reference proteome</keyword>
<accession>A0A6A6T2R9</accession>
<dbReference type="Proteomes" id="UP000799324">
    <property type="component" value="Unassembled WGS sequence"/>
</dbReference>
<dbReference type="EMBL" id="MU004370">
    <property type="protein sequence ID" value="KAF2654050.1"/>
    <property type="molecule type" value="Genomic_DNA"/>
</dbReference>